<dbReference type="GO" id="GO:0005737">
    <property type="term" value="C:cytoplasm"/>
    <property type="evidence" value="ECO:0007669"/>
    <property type="project" value="UniProtKB-SubCell"/>
</dbReference>
<proteinExistence type="predicted"/>
<dbReference type="GO" id="GO:0016301">
    <property type="term" value="F:kinase activity"/>
    <property type="evidence" value="ECO:0007669"/>
    <property type="project" value="UniProtKB-KW"/>
</dbReference>
<evidence type="ECO:0000256" key="2">
    <source>
        <dbReference type="ARBA" id="ARBA00022448"/>
    </source>
</evidence>
<dbReference type="Proteomes" id="UP000664209">
    <property type="component" value="Unassembled WGS sequence"/>
</dbReference>
<feature type="domain" description="PTS EIIA type-1" evidence="7">
    <location>
        <begin position="19"/>
        <end position="122"/>
    </location>
</feature>
<gene>
    <name evidence="8" type="ORF">J4G33_07450</name>
</gene>
<keyword evidence="6" id="KW-0418">Kinase</keyword>
<sequence length="152" mass="15344">MTVLAPVAGTVLDLADVPDPVFAQAMVGPGAAIRPTTGVQAAVAPVEGVVSTLQPHAFVVTSGTHGVLVHLGIETVSLGGEGYTTLARRGATVTAGAPVVRWRPDDVTARGLSALCPVIAVEADPETVERLVPVGTVVAGGTPLLRWSPGDR</sequence>
<evidence type="ECO:0000256" key="1">
    <source>
        <dbReference type="ARBA" id="ARBA00004496"/>
    </source>
</evidence>
<evidence type="ECO:0000313" key="9">
    <source>
        <dbReference type="Proteomes" id="UP000664209"/>
    </source>
</evidence>
<dbReference type="GO" id="GO:0009401">
    <property type="term" value="P:phosphoenolpyruvate-dependent sugar phosphotransferase system"/>
    <property type="evidence" value="ECO:0007669"/>
    <property type="project" value="UniProtKB-KW"/>
</dbReference>
<dbReference type="SUPFAM" id="SSF51261">
    <property type="entry name" value="Duplicated hybrid motif"/>
    <property type="match status" value="1"/>
</dbReference>
<keyword evidence="2" id="KW-0813">Transport</keyword>
<dbReference type="Gene3D" id="2.70.70.10">
    <property type="entry name" value="Glucose Permease (Domain IIA)"/>
    <property type="match status" value="1"/>
</dbReference>
<keyword evidence="5" id="KW-0598">Phosphotransferase system</keyword>
<keyword evidence="3 8" id="KW-0762">Sugar transport</keyword>
<organism evidence="8 9">
    <name type="scientific">Actinotalea soli</name>
    <dbReference type="NCBI Taxonomy" id="2819234"/>
    <lineage>
        <taxon>Bacteria</taxon>
        <taxon>Bacillati</taxon>
        <taxon>Actinomycetota</taxon>
        <taxon>Actinomycetes</taxon>
        <taxon>Micrococcales</taxon>
        <taxon>Cellulomonadaceae</taxon>
        <taxon>Actinotalea</taxon>
    </lineage>
</organism>
<keyword evidence="4" id="KW-0808">Transferase</keyword>
<dbReference type="PANTHER" id="PTHR45008:SF1">
    <property type="entry name" value="PTS SYSTEM GLUCOSE-SPECIFIC EIIA COMPONENT"/>
    <property type="match status" value="1"/>
</dbReference>
<dbReference type="InterPro" id="IPR050890">
    <property type="entry name" value="PTS_EIIA_component"/>
</dbReference>
<dbReference type="EMBL" id="JAGEMK010000003">
    <property type="protein sequence ID" value="MBO1751638.1"/>
    <property type="molecule type" value="Genomic_DNA"/>
</dbReference>
<dbReference type="AlphaFoldDB" id="A0A939LQ15"/>
<dbReference type="PROSITE" id="PS51093">
    <property type="entry name" value="PTS_EIIA_TYPE_1"/>
    <property type="match status" value="1"/>
</dbReference>
<reference evidence="8" key="1">
    <citation type="submission" date="2021-03" db="EMBL/GenBank/DDBJ databases">
        <title>Actinotalea soli sp. nov., isolated from soil.</title>
        <authorList>
            <person name="Ping W."/>
            <person name="Zhang J."/>
        </authorList>
    </citation>
    <scope>NUCLEOTIDE SEQUENCE</scope>
    <source>
        <strain evidence="8">BY-33</strain>
    </source>
</reference>
<evidence type="ECO:0000259" key="7">
    <source>
        <dbReference type="PROSITE" id="PS51093"/>
    </source>
</evidence>
<dbReference type="Pfam" id="PF00358">
    <property type="entry name" value="PTS_EIIA_1"/>
    <property type="match status" value="1"/>
</dbReference>
<comment type="caution">
    <text evidence="8">The sequence shown here is derived from an EMBL/GenBank/DDBJ whole genome shotgun (WGS) entry which is preliminary data.</text>
</comment>
<keyword evidence="9" id="KW-1185">Reference proteome</keyword>
<evidence type="ECO:0000256" key="6">
    <source>
        <dbReference type="ARBA" id="ARBA00022777"/>
    </source>
</evidence>
<evidence type="ECO:0000256" key="4">
    <source>
        <dbReference type="ARBA" id="ARBA00022679"/>
    </source>
</evidence>
<name>A0A939LQ15_9CELL</name>
<dbReference type="PANTHER" id="PTHR45008">
    <property type="entry name" value="PTS SYSTEM GLUCOSE-SPECIFIC EIIA COMPONENT"/>
    <property type="match status" value="1"/>
</dbReference>
<protein>
    <submittedName>
        <fullName evidence="8">PTS glucose transporter subunit IIA</fullName>
    </submittedName>
</protein>
<evidence type="ECO:0000313" key="8">
    <source>
        <dbReference type="EMBL" id="MBO1751638.1"/>
    </source>
</evidence>
<evidence type="ECO:0000256" key="5">
    <source>
        <dbReference type="ARBA" id="ARBA00022683"/>
    </source>
</evidence>
<accession>A0A939LQ15</accession>
<dbReference type="InterPro" id="IPR011055">
    <property type="entry name" value="Dup_hybrid_motif"/>
</dbReference>
<dbReference type="InterPro" id="IPR001127">
    <property type="entry name" value="PTS_EIIA_1_perm"/>
</dbReference>
<comment type="subcellular location">
    <subcellularLocation>
        <location evidence="1">Cytoplasm</location>
    </subcellularLocation>
</comment>
<evidence type="ECO:0000256" key="3">
    <source>
        <dbReference type="ARBA" id="ARBA00022597"/>
    </source>
</evidence>